<evidence type="ECO:0000313" key="2">
    <source>
        <dbReference type="Proteomes" id="UP000324800"/>
    </source>
</evidence>
<organism evidence="1 2">
    <name type="scientific">Streblomastix strix</name>
    <dbReference type="NCBI Taxonomy" id="222440"/>
    <lineage>
        <taxon>Eukaryota</taxon>
        <taxon>Metamonada</taxon>
        <taxon>Preaxostyla</taxon>
        <taxon>Oxymonadida</taxon>
        <taxon>Streblomastigidae</taxon>
        <taxon>Streblomastix</taxon>
    </lineage>
</organism>
<sequence>MTAISTLLISLGHPENKIYINTTSICTNKERKDTANRIQDRETYNLDDLLRYIWRRIEQINEMEQDELQRITIAQILTITTKKLAQLQRSASQVESLTSEQLVLQTDVDKVEGGNVFLTIQKAKDPAICPIHWFSHWWNIHKQRSNNGQTFWWDSSRNKPASTDECSQLVKLMIIATDLPY</sequence>
<dbReference type="EMBL" id="SNRW01005490">
    <property type="protein sequence ID" value="KAA6384964.1"/>
    <property type="molecule type" value="Genomic_DNA"/>
</dbReference>
<protein>
    <submittedName>
        <fullName evidence="1">Uncharacterized protein</fullName>
    </submittedName>
</protein>
<evidence type="ECO:0000313" key="1">
    <source>
        <dbReference type="EMBL" id="KAA6384964.1"/>
    </source>
</evidence>
<comment type="caution">
    <text evidence="1">The sequence shown here is derived from an EMBL/GenBank/DDBJ whole genome shotgun (WGS) entry which is preliminary data.</text>
</comment>
<accession>A0A5J4VQZ4</accession>
<proteinExistence type="predicted"/>
<gene>
    <name evidence="1" type="ORF">EZS28_019508</name>
</gene>
<name>A0A5J4VQZ4_9EUKA</name>
<dbReference type="Proteomes" id="UP000324800">
    <property type="component" value="Unassembled WGS sequence"/>
</dbReference>
<dbReference type="AlphaFoldDB" id="A0A5J4VQZ4"/>
<reference evidence="1 2" key="1">
    <citation type="submission" date="2019-03" db="EMBL/GenBank/DDBJ databases">
        <title>Single cell metagenomics reveals metabolic interactions within the superorganism composed of flagellate Streblomastix strix and complex community of Bacteroidetes bacteria on its surface.</title>
        <authorList>
            <person name="Treitli S.C."/>
            <person name="Kolisko M."/>
            <person name="Husnik F."/>
            <person name="Keeling P."/>
            <person name="Hampl V."/>
        </authorList>
    </citation>
    <scope>NUCLEOTIDE SEQUENCE [LARGE SCALE GENOMIC DNA]</scope>
    <source>
        <strain evidence="1">ST1C</strain>
    </source>
</reference>